<dbReference type="PROSITE" id="PS50940">
    <property type="entry name" value="CHIT_BIND_II"/>
    <property type="match status" value="4"/>
</dbReference>
<keyword evidence="4" id="KW-0147">Chitin-binding</keyword>
<feature type="region of interest" description="Disordered" evidence="12">
    <location>
        <begin position="1861"/>
        <end position="1885"/>
    </location>
</feature>
<feature type="compositionally biased region" description="Low complexity" evidence="12">
    <location>
        <begin position="656"/>
        <end position="673"/>
    </location>
</feature>
<dbReference type="InParanoid" id="A0A7R8UST0"/>
<evidence type="ECO:0000256" key="1">
    <source>
        <dbReference type="ARBA" id="ARBA00000822"/>
    </source>
</evidence>
<dbReference type="PROSITE" id="PS51910">
    <property type="entry name" value="GH18_2"/>
    <property type="match status" value="4"/>
</dbReference>
<evidence type="ECO:0000256" key="9">
    <source>
        <dbReference type="ARBA" id="ARBA00023277"/>
    </source>
</evidence>
<dbReference type="OrthoDB" id="76388at2759"/>
<evidence type="ECO:0000256" key="8">
    <source>
        <dbReference type="ARBA" id="ARBA00023157"/>
    </source>
</evidence>
<dbReference type="PANTHER" id="PTHR11177">
    <property type="entry name" value="CHITINASE"/>
    <property type="match status" value="1"/>
</dbReference>
<evidence type="ECO:0000256" key="11">
    <source>
        <dbReference type="ARBA" id="ARBA00023326"/>
    </source>
</evidence>
<dbReference type="SUPFAM" id="SSF54556">
    <property type="entry name" value="Chitinase insertion domain"/>
    <property type="match status" value="4"/>
</dbReference>
<evidence type="ECO:0000256" key="4">
    <source>
        <dbReference type="ARBA" id="ARBA00022669"/>
    </source>
</evidence>
<keyword evidence="5" id="KW-0732">Signal</keyword>
<feature type="region of interest" description="Disordered" evidence="12">
    <location>
        <begin position="2019"/>
        <end position="2080"/>
    </location>
</feature>
<feature type="compositionally biased region" description="Low complexity" evidence="12">
    <location>
        <begin position="680"/>
        <end position="722"/>
    </location>
</feature>
<dbReference type="FunFam" id="3.10.50.10:FF:000004">
    <property type="entry name" value="Chitinase 5"/>
    <property type="match status" value="2"/>
</dbReference>
<evidence type="ECO:0000313" key="16">
    <source>
        <dbReference type="Proteomes" id="UP000594454"/>
    </source>
</evidence>
<evidence type="ECO:0000256" key="5">
    <source>
        <dbReference type="ARBA" id="ARBA00022729"/>
    </source>
</evidence>
<keyword evidence="10" id="KW-0326">Glycosidase</keyword>
<feature type="region of interest" description="Disordered" evidence="12">
    <location>
        <begin position="976"/>
        <end position="1016"/>
    </location>
</feature>
<accession>A0A7R8UST0</accession>
<feature type="domain" description="GH18" evidence="14">
    <location>
        <begin position="246"/>
        <end position="616"/>
    </location>
</feature>
<feature type="domain" description="Chitin-binding type-2" evidence="13">
    <location>
        <begin position="1966"/>
        <end position="2018"/>
    </location>
</feature>
<dbReference type="Gene3D" id="3.20.20.80">
    <property type="entry name" value="Glycosidases"/>
    <property type="match status" value="4"/>
</dbReference>
<dbReference type="EC" id="3.2.1.14" evidence="3"/>
<keyword evidence="7" id="KW-0146">Chitin degradation</keyword>
<feature type="compositionally biased region" description="Low complexity" evidence="12">
    <location>
        <begin position="2026"/>
        <end position="2044"/>
    </location>
</feature>
<dbReference type="InterPro" id="IPR036508">
    <property type="entry name" value="Chitin-bd_dom_sf"/>
</dbReference>
<feature type="compositionally biased region" description="Basic and acidic residues" evidence="12">
    <location>
        <begin position="2046"/>
        <end position="2062"/>
    </location>
</feature>
<dbReference type="InterPro" id="IPR050314">
    <property type="entry name" value="Glycosyl_Hydrlase_18"/>
</dbReference>
<sequence length="2464" mass="278233">MNGKPTDLTLFLMSSQTYHSSTLPGALRFSSLKELRELIALKAALRNVMLLTGGNQWINLRPIGVTTIENIIHVLLLAMLLTVRGAHEPPPGQPAFIRSAVESMPRPTEIELSKFSLAPTFGEVFLPLRSAVESAPAAYIQPEEPAKTFIRSAVEQRPSDQAYSETAHLRMAPLVEEIAKQDHLSAFVSPDHYDIDSPQPYRSGSPYQALVDVETVKEEIESENLANLRTASRPERYQALGKTKGPKVLCYMTNWSNYRKKDGKFAPENLDTSLCTAVIYSFASLDPTSLMIKEFDPWIDLENDLYKRTTSLNIPVLLALGGWTDSTGDKYSNLVSNPSSRQAFAANLVGFLVKYGFRGLHLDWNYPKCWQSDCSKGPASDKPNFTQLIKDIKREFNRLDPDLQLGVAISGYKEVIQEAYELEALSKYADYLTVMSYDYHGAWEMRTGHVSPLFGKPGDKFPQYNTDHTIRTLVEGGAAREKIILGIPFYGQTFTLTQSYNNLVGEGIPSRAPGEPGEFTRQPGMMAYYEICYRINNNRWQVGRDNSGDSGPYAMLRNQWVSFEDPQSIEKKAKYVMDVGLGGIAAWTVDLDDFQNRCCREAFPLLKTINRALGRINSPAPSGQNCQRPPKPVTPAPPVMTTVSENGMPPMHEHTTWPSWSPSPTTSMPTTTTNRPWWEQPASSSPSTWWPQTPTEITTPRPRPTTTTTRRTTPKPATTTQYYPPPPSTTIPPPAVIMPIYENDQGSCDPGTYKEDPHNCNSYYQCVYGELKQQFCAGGLHWNNRNKLCDWPEAAQCDQRQNQAPQPTTQRPRPTTQRPRPTTTTVRTTPRTKPTRPPTTPRPPSYEPLGSPADGCISGQFYPHSECDRFHMCINNQLLEQSCGAALAWNTNLNSCDWADNVNCISRSKFLKLIDSRLAPDDPCEGNEYAPYPGDCTQYLRCLWDRLEAYSCAPGLHWNNQARICDWPANAQCTQSEGVDNTIGEPGKPPPQGQHSTPRPITTRPSTTPRPTYPTDRPVLEPLSGYYKVVCYFTNWAWYRKGFGRYTPDDINTDLCTHIVYGFAVLDYSDLIIKTHDSWADIENNFYTRVSGLRGKGVKVSLALGGWNDSQGDKYSRLVRNPSARARFVRQAVEFIEKYGFEGLDLDWEYPVCWQTECNKGFPDEKEGFTALVRELSQAFKPKGLLLSTAVSPSKKIIDAGYDVPELSKYFDWIAVMTYDFHGQWDKKTGHVAPIFYHPEDDFDYFNSNFSLHYWIEKGAPSRKIVMGMPLYGQSFSLADPKVNGLNAPAPGPGQAGEYTRAAGFLAYYEICDRIKSGGWTVVQDEYGRMGPYAYKGNQWVSFDDKETIRRKSQMVRALNLGGGMVWALDLDDFKNRCGDGVHPLLTQIHNVLKDPPSGYEPEPGLLEPEAPQVEEIPPEQQPILGPSDPNLEIEELPVAGGGTGIHPVDNAVVPSSTDYKVVCYFTNWAWYRQGNAKFLPEDIDGDLCTHIVYGFAVLNRDSLTIKPHDSWADIDNNFYDRVVAYKKKGIKVTLAIGGWNDSAGDKYSRLVRDPAARARFVRHVIEFIEKYGFEGLDLDWEYPVCWQVDCTKGYEDEKEGFTALVRELSHAFKPRGLLLSSAVSPNQKVIDAGYDVPALSEHFDWIAVMTYDYHGQWDKKTGHVAPMYVHPESEQPTFNANFTINYWIEKGADRRKLVMGMPMYGQSFSLAENKNHNLNAPTYGGGEAGDGTRARGFLSYYEICQYIRDRGWQVVRDRRGRIGPYAYNRDQWVSFDDAPMIRHKSEYVKAMGLGGAMIWALDLDDFRNLCKCEKYPLLKTINRVLRNYPGPHPMCKLEDKAELAPEIDNAQLQATTHRPQPHLPVTMKPTSGRPTTKRPTTQWPYTTRSTTAWPYTTRSTTAWPYTTRPTTAWPYTTRSTTVWPYTTQPTWQYTQSTTPRPIYTTPRPTYTPPPYSDIHETGPVGQSCNGKVFAPHPTDCNKYYICQFDILAEQRCPTGLYWNNGYCDWPQNTKCQSLSDSVGSAPTTARPAAPTTARPAAPTHPKPDGEKPTKKPFETPSKKPSTQRPKPPIVKPPPVSGDGQYKVVCYFTNWAWYRPGEGKYTPDDIDDSLCTHIVYGFAVLNPNTLTIKTHDSWADIDNRFYERVVEYKKKGIRVTLAIGGWNDSLGDKYSRLVLNPQARARFIKHVIEFLEKYGFEGLDLDWEYPVCWQVECNKGKPEEKQGFASLVRELSQEFRPRGLLLSSAVSPSKMVIDAGYDVPELARYFDWIAVMTYDFHGHWDKQTGHVAPLYYYPGDTYDYFNGNFSIHYWIEKGTPPNKLVMGMPLYGQSFSLADTNKRGLNEKSYGPGEAGQYTRSGGFLAYYEICENINRGGWTVVRDPEGRIGPYAYKGNQWVSYDDVSEIRRKSDFVRSLRLGGGMVWALDLDDFRGRCGCGKHPLLRTLNQELRGISGQRANDCT</sequence>
<dbReference type="FunCoup" id="A0A7R8UST0">
    <property type="interactions" value="89"/>
</dbReference>
<name>A0A7R8UST0_HERIL</name>
<keyword evidence="11" id="KW-0624">Polysaccharide degradation</keyword>
<feature type="region of interest" description="Disordered" evidence="12">
    <location>
        <begin position="654"/>
        <end position="729"/>
    </location>
</feature>
<keyword evidence="6" id="KW-0378">Hydrolase</keyword>
<dbReference type="InterPro" id="IPR002557">
    <property type="entry name" value="Chitin-bd_dom"/>
</dbReference>
<feature type="compositionally biased region" description="Polar residues" evidence="12">
    <location>
        <begin position="1869"/>
        <end position="1885"/>
    </location>
</feature>
<organism evidence="15 16">
    <name type="scientific">Hermetia illucens</name>
    <name type="common">Black soldier fly</name>
    <dbReference type="NCBI Taxonomy" id="343691"/>
    <lineage>
        <taxon>Eukaryota</taxon>
        <taxon>Metazoa</taxon>
        <taxon>Ecdysozoa</taxon>
        <taxon>Arthropoda</taxon>
        <taxon>Hexapoda</taxon>
        <taxon>Insecta</taxon>
        <taxon>Pterygota</taxon>
        <taxon>Neoptera</taxon>
        <taxon>Endopterygota</taxon>
        <taxon>Diptera</taxon>
        <taxon>Brachycera</taxon>
        <taxon>Stratiomyomorpha</taxon>
        <taxon>Stratiomyidae</taxon>
        <taxon>Hermetiinae</taxon>
        <taxon>Hermetia</taxon>
    </lineage>
</organism>
<feature type="domain" description="GH18" evidence="14">
    <location>
        <begin position="1460"/>
        <end position="1829"/>
    </location>
</feature>
<evidence type="ECO:0000259" key="13">
    <source>
        <dbReference type="PROSITE" id="PS50940"/>
    </source>
</evidence>
<dbReference type="PANTHER" id="PTHR11177:SF359">
    <property type="entry name" value="CHITINASE 10-RELATED"/>
    <property type="match status" value="1"/>
</dbReference>
<dbReference type="SMART" id="SM00494">
    <property type="entry name" value="ChtBD2"/>
    <property type="match status" value="4"/>
</dbReference>
<feature type="region of interest" description="Disordered" evidence="12">
    <location>
        <begin position="618"/>
        <end position="642"/>
    </location>
</feature>
<evidence type="ECO:0000256" key="7">
    <source>
        <dbReference type="ARBA" id="ARBA00023024"/>
    </source>
</evidence>
<evidence type="ECO:0000256" key="10">
    <source>
        <dbReference type="ARBA" id="ARBA00023295"/>
    </source>
</evidence>
<evidence type="ECO:0000256" key="6">
    <source>
        <dbReference type="ARBA" id="ARBA00022801"/>
    </source>
</evidence>
<keyword evidence="8" id="KW-1015">Disulfide bond</keyword>
<dbReference type="GO" id="GO:0008843">
    <property type="term" value="F:endochitinase activity"/>
    <property type="evidence" value="ECO:0007669"/>
    <property type="project" value="UniProtKB-EC"/>
</dbReference>
<evidence type="ECO:0000259" key="14">
    <source>
        <dbReference type="PROSITE" id="PS51910"/>
    </source>
</evidence>
<dbReference type="FunFam" id="2.170.140.10:FF:000004">
    <property type="entry name" value="Chitinase 5"/>
    <property type="match status" value="1"/>
</dbReference>
<feature type="compositionally biased region" description="Pro residues" evidence="12">
    <location>
        <begin position="629"/>
        <end position="638"/>
    </location>
</feature>
<dbReference type="InterPro" id="IPR011583">
    <property type="entry name" value="Chitinase_II/V-like_cat"/>
</dbReference>
<dbReference type="EMBL" id="LR899011">
    <property type="protein sequence ID" value="CAD7085873.1"/>
    <property type="molecule type" value="Genomic_DNA"/>
</dbReference>
<feature type="compositionally biased region" description="Pro residues" evidence="12">
    <location>
        <begin position="835"/>
        <end position="846"/>
    </location>
</feature>
<feature type="compositionally biased region" description="Low complexity" evidence="12">
    <location>
        <begin position="805"/>
        <end position="832"/>
    </location>
</feature>
<dbReference type="Pfam" id="PF00704">
    <property type="entry name" value="Glyco_hydro_18"/>
    <property type="match status" value="4"/>
</dbReference>
<dbReference type="Pfam" id="PF01607">
    <property type="entry name" value="CBM_14"/>
    <property type="match status" value="4"/>
</dbReference>
<feature type="domain" description="Chitin-binding type-2" evidence="13">
    <location>
        <begin position="745"/>
        <end position="799"/>
    </location>
</feature>
<dbReference type="SMART" id="SM00636">
    <property type="entry name" value="Glyco_18"/>
    <property type="match status" value="4"/>
</dbReference>
<keyword evidence="9" id="KW-0119">Carbohydrate metabolism</keyword>
<feature type="compositionally biased region" description="Low complexity" evidence="12">
    <location>
        <begin position="997"/>
        <end position="1016"/>
    </location>
</feature>
<dbReference type="GO" id="GO:0006032">
    <property type="term" value="P:chitin catabolic process"/>
    <property type="evidence" value="ECO:0007669"/>
    <property type="project" value="UniProtKB-KW"/>
</dbReference>
<dbReference type="FunFam" id="3.20.20.80:FF:000048">
    <property type="entry name" value="Brain chitinase and chia"/>
    <property type="match status" value="2"/>
</dbReference>
<evidence type="ECO:0000256" key="2">
    <source>
        <dbReference type="ARBA" id="ARBA00009121"/>
    </source>
</evidence>
<dbReference type="FunFam" id="3.20.20.80:FF:000007">
    <property type="entry name" value="Acidic mammalian chitinase"/>
    <property type="match status" value="2"/>
</dbReference>
<feature type="domain" description="GH18" evidence="14">
    <location>
        <begin position="2086"/>
        <end position="2455"/>
    </location>
</feature>
<dbReference type="InterPro" id="IPR017853">
    <property type="entry name" value="GH"/>
</dbReference>
<dbReference type="FunFam" id="3.10.50.10:FF:000001">
    <property type="entry name" value="Chitinase 3-like 1"/>
    <property type="match status" value="2"/>
</dbReference>
<dbReference type="SUPFAM" id="SSF51445">
    <property type="entry name" value="(Trans)glycosidases"/>
    <property type="match status" value="4"/>
</dbReference>
<dbReference type="Gene3D" id="2.170.140.10">
    <property type="entry name" value="Chitin binding domain"/>
    <property type="match status" value="4"/>
</dbReference>
<feature type="domain" description="GH18" evidence="14">
    <location>
        <begin position="1027"/>
        <end position="1396"/>
    </location>
</feature>
<feature type="domain" description="Chitin-binding type-2" evidence="13">
    <location>
        <begin position="921"/>
        <end position="975"/>
    </location>
</feature>
<dbReference type="GO" id="GO:0008061">
    <property type="term" value="F:chitin binding"/>
    <property type="evidence" value="ECO:0007669"/>
    <property type="project" value="UniProtKB-KW"/>
</dbReference>
<dbReference type="Proteomes" id="UP000594454">
    <property type="component" value="Chromosome 3"/>
</dbReference>
<proteinExistence type="inferred from homology"/>
<dbReference type="InterPro" id="IPR029070">
    <property type="entry name" value="Chitinase_insertion_sf"/>
</dbReference>
<dbReference type="InterPro" id="IPR001223">
    <property type="entry name" value="Glyco_hydro18_cat"/>
</dbReference>
<dbReference type="GO" id="GO:0005576">
    <property type="term" value="C:extracellular region"/>
    <property type="evidence" value="ECO:0007669"/>
    <property type="project" value="InterPro"/>
</dbReference>
<evidence type="ECO:0000256" key="12">
    <source>
        <dbReference type="SAM" id="MobiDB-lite"/>
    </source>
</evidence>
<feature type="domain" description="Chitin-binding type-2" evidence="13">
    <location>
        <begin position="853"/>
        <end position="906"/>
    </location>
</feature>
<reference evidence="15 16" key="1">
    <citation type="submission" date="2020-11" db="EMBL/GenBank/DDBJ databases">
        <authorList>
            <person name="Wallbank WR R."/>
            <person name="Pardo Diaz C."/>
            <person name="Kozak K."/>
            <person name="Martin S."/>
            <person name="Jiggins C."/>
            <person name="Moest M."/>
            <person name="Warren A I."/>
            <person name="Generalovic N T."/>
            <person name="Byers J.R.P. K."/>
            <person name="Montejo-Kovacevich G."/>
            <person name="Yen C E."/>
        </authorList>
    </citation>
    <scope>NUCLEOTIDE SEQUENCE [LARGE SCALE GENOMIC DNA]</scope>
</reference>
<keyword evidence="16" id="KW-1185">Reference proteome</keyword>
<dbReference type="Gene3D" id="3.10.50.10">
    <property type="match status" value="4"/>
</dbReference>
<dbReference type="SUPFAM" id="SSF57625">
    <property type="entry name" value="Invertebrate chitin-binding proteins"/>
    <property type="match status" value="4"/>
</dbReference>
<dbReference type="CDD" id="cd02872">
    <property type="entry name" value="GH18_chitolectin_chitotriosidase"/>
    <property type="match status" value="4"/>
</dbReference>
<comment type="similarity">
    <text evidence="2">Belongs to the glycosyl hydrolase 18 family. Chitinase class II subfamily.</text>
</comment>
<evidence type="ECO:0000313" key="15">
    <source>
        <dbReference type="EMBL" id="CAD7085873.1"/>
    </source>
</evidence>
<feature type="region of interest" description="Disordered" evidence="12">
    <location>
        <begin position="798"/>
        <end position="849"/>
    </location>
</feature>
<feature type="compositionally biased region" description="Pro residues" evidence="12">
    <location>
        <begin position="2070"/>
        <end position="2080"/>
    </location>
</feature>
<gene>
    <name evidence="15" type="ORF">HERILL_LOCUS8688</name>
</gene>
<evidence type="ECO:0000256" key="3">
    <source>
        <dbReference type="ARBA" id="ARBA00012729"/>
    </source>
</evidence>
<protein>
    <recommendedName>
        <fullName evidence="3">chitinase</fullName>
        <ecNumber evidence="3">3.2.1.14</ecNumber>
    </recommendedName>
</protein>
<dbReference type="GO" id="GO:0000272">
    <property type="term" value="P:polysaccharide catabolic process"/>
    <property type="evidence" value="ECO:0007669"/>
    <property type="project" value="UniProtKB-KW"/>
</dbReference>
<comment type="catalytic activity">
    <reaction evidence="1">
        <text>Random endo-hydrolysis of N-acetyl-beta-D-glucosaminide (1-&gt;4)-beta-linkages in chitin and chitodextrins.</text>
        <dbReference type="EC" id="3.2.1.14"/>
    </reaction>
</comment>